<evidence type="ECO:0000313" key="1">
    <source>
        <dbReference type="EMBL" id="OGH65947.1"/>
    </source>
</evidence>
<gene>
    <name evidence="1" type="ORF">A3B90_02950</name>
</gene>
<protein>
    <submittedName>
        <fullName evidence="1">Uncharacterized protein</fullName>
    </submittedName>
</protein>
<sequence length="124" mass="14105">MRQKSIDCRHNNASRDGGKVALSSDARIFMSRIRTGQLNGRKIVRLLATKDSRGERETQEGVVMRAEEKEEDIVEVVHSLEGSSPLEFKLSETRVDMAPDGLTFQVTIGQSNEEWFFHIHYNTP</sequence>
<reference evidence="1 2" key="1">
    <citation type="journal article" date="2016" name="Nat. Commun.">
        <title>Thousands of microbial genomes shed light on interconnected biogeochemical processes in an aquifer system.</title>
        <authorList>
            <person name="Anantharaman K."/>
            <person name="Brown C.T."/>
            <person name="Hug L.A."/>
            <person name="Sharon I."/>
            <person name="Castelle C.J."/>
            <person name="Probst A.J."/>
            <person name="Thomas B.C."/>
            <person name="Singh A."/>
            <person name="Wilkins M.J."/>
            <person name="Karaoz U."/>
            <person name="Brodie E.L."/>
            <person name="Williams K.H."/>
            <person name="Hubbard S.S."/>
            <person name="Banfield J.F."/>
        </authorList>
    </citation>
    <scope>NUCLEOTIDE SEQUENCE [LARGE SCALE GENOMIC DNA]</scope>
</reference>
<name>A0A1F6M2T6_9BACT</name>
<accession>A0A1F6M2T6</accession>
<proteinExistence type="predicted"/>
<dbReference type="Proteomes" id="UP000178742">
    <property type="component" value="Unassembled WGS sequence"/>
</dbReference>
<dbReference type="EMBL" id="MFPX01000026">
    <property type="protein sequence ID" value="OGH65947.1"/>
    <property type="molecule type" value="Genomic_DNA"/>
</dbReference>
<organism evidence="1 2">
    <name type="scientific">Candidatus Magasanikbacteria bacterium RIFCSPHIGHO2_02_FULL_41_13</name>
    <dbReference type="NCBI Taxonomy" id="1798676"/>
    <lineage>
        <taxon>Bacteria</taxon>
        <taxon>Candidatus Magasanikiibacteriota</taxon>
    </lineage>
</organism>
<dbReference type="AlphaFoldDB" id="A0A1F6M2T6"/>
<evidence type="ECO:0000313" key="2">
    <source>
        <dbReference type="Proteomes" id="UP000178742"/>
    </source>
</evidence>
<comment type="caution">
    <text evidence="1">The sequence shown here is derived from an EMBL/GenBank/DDBJ whole genome shotgun (WGS) entry which is preliminary data.</text>
</comment>